<proteinExistence type="inferred from homology"/>
<dbReference type="Gene3D" id="3.90.1150.10">
    <property type="entry name" value="Aspartate Aminotransferase, domain 1"/>
    <property type="match status" value="1"/>
</dbReference>
<dbReference type="FunFam" id="3.40.640.10:FF:000066">
    <property type="entry name" value="Aspartate aminotransferase"/>
    <property type="match status" value="1"/>
</dbReference>
<comment type="cofactor">
    <cofactor evidence="1">
        <name>pyridoxal 5'-phosphate</name>
        <dbReference type="ChEBI" id="CHEBI:597326"/>
    </cofactor>
</comment>
<dbReference type="AlphaFoldDB" id="A0A1N6DC98"/>
<evidence type="ECO:0000313" key="9">
    <source>
        <dbReference type="Proteomes" id="UP000185192"/>
    </source>
</evidence>
<dbReference type="EMBL" id="FSQW01000001">
    <property type="protein sequence ID" value="SIN68306.1"/>
    <property type="molecule type" value="Genomic_DNA"/>
</dbReference>
<dbReference type="STRING" id="1123272.SAMN02745824_1800"/>
<dbReference type="InterPro" id="IPR015421">
    <property type="entry name" value="PyrdxlP-dep_Trfase_major"/>
</dbReference>
<evidence type="ECO:0000313" key="8">
    <source>
        <dbReference type="EMBL" id="SIN68306.1"/>
    </source>
</evidence>
<evidence type="ECO:0000259" key="7">
    <source>
        <dbReference type="Pfam" id="PF00155"/>
    </source>
</evidence>
<protein>
    <submittedName>
        <fullName evidence="8">Aspartate aminotransferase</fullName>
    </submittedName>
</protein>
<dbReference type="GO" id="GO:0005829">
    <property type="term" value="C:cytosol"/>
    <property type="evidence" value="ECO:0007669"/>
    <property type="project" value="TreeGrafter"/>
</dbReference>
<dbReference type="Pfam" id="PF00155">
    <property type="entry name" value="Aminotran_1_2"/>
    <property type="match status" value="1"/>
</dbReference>
<reference evidence="9" key="1">
    <citation type="submission" date="2016-11" db="EMBL/GenBank/DDBJ databases">
        <authorList>
            <person name="Varghese N."/>
            <person name="Submissions S."/>
        </authorList>
    </citation>
    <scope>NUCLEOTIDE SEQUENCE [LARGE SCALE GENOMIC DNA]</scope>
    <source>
        <strain evidence="9">DSM 22363</strain>
    </source>
</reference>
<dbReference type="PANTHER" id="PTHR11879">
    <property type="entry name" value="ASPARTATE AMINOTRANSFERASE"/>
    <property type="match status" value="1"/>
</dbReference>
<dbReference type="SUPFAM" id="SSF53383">
    <property type="entry name" value="PLP-dependent transferases"/>
    <property type="match status" value="1"/>
</dbReference>
<keyword evidence="6" id="KW-0663">Pyridoxal phosphate</keyword>
<evidence type="ECO:0000256" key="4">
    <source>
        <dbReference type="ARBA" id="ARBA00022576"/>
    </source>
</evidence>
<evidence type="ECO:0000256" key="2">
    <source>
        <dbReference type="ARBA" id="ARBA00007441"/>
    </source>
</evidence>
<evidence type="ECO:0000256" key="3">
    <source>
        <dbReference type="ARBA" id="ARBA00011738"/>
    </source>
</evidence>
<dbReference type="PRINTS" id="PR00799">
    <property type="entry name" value="TRANSAMINASE"/>
</dbReference>
<organism evidence="8 9">
    <name type="scientific">Parasphingorhabdus marina DSM 22363</name>
    <dbReference type="NCBI Taxonomy" id="1123272"/>
    <lineage>
        <taxon>Bacteria</taxon>
        <taxon>Pseudomonadati</taxon>
        <taxon>Pseudomonadota</taxon>
        <taxon>Alphaproteobacteria</taxon>
        <taxon>Sphingomonadales</taxon>
        <taxon>Sphingomonadaceae</taxon>
        <taxon>Parasphingorhabdus</taxon>
    </lineage>
</organism>
<evidence type="ECO:0000256" key="5">
    <source>
        <dbReference type="ARBA" id="ARBA00022679"/>
    </source>
</evidence>
<evidence type="ECO:0000256" key="6">
    <source>
        <dbReference type="ARBA" id="ARBA00022898"/>
    </source>
</evidence>
<accession>A0A1N6DC98</accession>
<gene>
    <name evidence="8" type="ORF">SAMN02745824_1800</name>
</gene>
<dbReference type="OrthoDB" id="9766445at2"/>
<name>A0A1N6DC98_9SPHN</name>
<keyword evidence="5 8" id="KW-0808">Transferase</keyword>
<keyword evidence="4 8" id="KW-0032">Aminotransferase</keyword>
<dbReference type="GO" id="GO:0042802">
    <property type="term" value="F:identical protein binding"/>
    <property type="evidence" value="ECO:0007669"/>
    <property type="project" value="TreeGrafter"/>
</dbReference>
<dbReference type="NCBIfam" id="NF006719">
    <property type="entry name" value="PRK09257.1"/>
    <property type="match status" value="1"/>
</dbReference>
<dbReference type="GO" id="GO:0033585">
    <property type="term" value="P:L-phenylalanine biosynthetic process from chorismate via phenylpyruvate"/>
    <property type="evidence" value="ECO:0007669"/>
    <property type="project" value="TreeGrafter"/>
</dbReference>
<evidence type="ECO:0000256" key="1">
    <source>
        <dbReference type="ARBA" id="ARBA00001933"/>
    </source>
</evidence>
<dbReference type="InterPro" id="IPR015424">
    <property type="entry name" value="PyrdxlP-dep_Trfase"/>
</dbReference>
<comment type="similarity">
    <text evidence="2">Belongs to the class-I pyridoxal-phosphate-dependent aminotransferase family.</text>
</comment>
<dbReference type="InterPro" id="IPR000796">
    <property type="entry name" value="Asp_trans"/>
</dbReference>
<dbReference type="Proteomes" id="UP000185192">
    <property type="component" value="Unassembled WGS sequence"/>
</dbReference>
<sequence>MFQNLPLLKPDALMLVSQRFRADPREHKLDLGVGVYRDADGNASILQTIKQAEAKLLEQQMSKAYLPADGDKDFVRLMRQMVLGNDAPALADHRVAAAQCPGGTGSLHQAMALLKKAGNAPVVWVGTPTWPNHIPMLQHHRFEIRTYDYFDLATQSLQFDRMMSALGEAKAGDVVLLHGVCHNPTGADLDQSQWAALTNLVEARSLVPLFDFAYQGFGQGSHEDATGVRMMAERLPEMLIAASCSKSFGLYRERTGILLVLCENSAQATATTGALQTLARVNFSNPPAHGAELVRIILSDAGLTEQWATELQQMRERVGEIRTALVAEAEEQSLDIGYVATQTGLFTTFALSEDQTSRLADEHAIHMPGTGRINMSGLSLADLPGFVTALKETGLD</sequence>
<dbReference type="InterPro" id="IPR015422">
    <property type="entry name" value="PyrdxlP-dep_Trfase_small"/>
</dbReference>
<dbReference type="GO" id="GO:0004838">
    <property type="term" value="F:L-tyrosine-2-oxoglutarate transaminase activity"/>
    <property type="evidence" value="ECO:0007669"/>
    <property type="project" value="TreeGrafter"/>
</dbReference>
<feature type="domain" description="Aminotransferase class I/classII large" evidence="7">
    <location>
        <begin position="27"/>
        <end position="389"/>
    </location>
</feature>
<dbReference type="GO" id="GO:0030170">
    <property type="term" value="F:pyridoxal phosphate binding"/>
    <property type="evidence" value="ECO:0007669"/>
    <property type="project" value="InterPro"/>
</dbReference>
<keyword evidence="9" id="KW-1185">Reference proteome</keyword>
<dbReference type="Gene3D" id="3.40.640.10">
    <property type="entry name" value="Type I PLP-dependent aspartate aminotransferase-like (Major domain)"/>
    <property type="match status" value="1"/>
</dbReference>
<comment type="subunit">
    <text evidence="3">Homodimer.</text>
</comment>
<dbReference type="InterPro" id="IPR004839">
    <property type="entry name" value="Aminotransferase_I/II_large"/>
</dbReference>
<dbReference type="RefSeq" id="WP_074204672.1">
    <property type="nucleotide sequence ID" value="NZ_FSQW01000001.1"/>
</dbReference>
<dbReference type="GO" id="GO:0004069">
    <property type="term" value="F:L-aspartate:2-oxoglutarate aminotransferase activity"/>
    <property type="evidence" value="ECO:0007669"/>
    <property type="project" value="TreeGrafter"/>
</dbReference>
<dbReference type="CDD" id="cd00609">
    <property type="entry name" value="AAT_like"/>
    <property type="match status" value="1"/>
</dbReference>
<dbReference type="PANTHER" id="PTHR11879:SF22">
    <property type="entry name" value="ASPARTATE AMINOTRANSFERASE, MITOCHONDRIAL"/>
    <property type="match status" value="1"/>
</dbReference>